<dbReference type="AlphaFoldDB" id="A0A109RN73"/>
<protein>
    <submittedName>
        <fullName evidence="3">Diacylglyceryl transferase</fullName>
    </submittedName>
</protein>
<keyword evidence="1" id="KW-0812">Transmembrane</keyword>
<gene>
    <name evidence="3" type="ORF">Lupro_01180</name>
</gene>
<dbReference type="RefSeq" id="WP_068205670.1">
    <property type="nucleotide sequence ID" value="NZ_CP013355.1"/>
</dbReference>
<dbReference type="Proteomes" id="UP000059672">
    <property type="component" value="Chromosome"/>
</dbReference>
<sequence>MEKLKHRWGLTSNFQVLLIIIVFSVNGSFAAWIAKPVTQFIGLDYDTTNPWLFWPIRILLIFIIYQITLPLVGFCFGQFNFFWNFFTKKLLKRIGFRRIV</sequence>
<reference evidence="4" key="1">
    <citation type="submission" date="2015-12" db="EMBL/GenBank/DDBJ databases">
        <title>Complete genome sequence of Lutibacter profundus strain LP1.</title>
        <authorList>
            <person name="Wissuwa J."/>
            <person name="Le Moine Bauer S."/>
            <person name="Stokke R."/>
            <person name="Dahle H."/>
            <person name="Steen I.H."/>
        </authorList>
    </citation>
    <scope>NUCLEOTIDE SEQUENCE [LARGE SCALE GENOMIC DNA]</scope>
    <source>
        <strain evidence="4">LP1</strain>
    </source>
</reference>
<evidence type="ECO:0000313" key="4">
    <source>
        <dbReference type="Proteomes" id="UP000059672"/>
    </source>
</evidence>
<evidence type="ECO:0000256" key="1">
    <source>
        <dbReference type="SAM" id="Phobius"/>
    </source>
</evidence>
<dbReference type="KEGG" id="lut:Lupro_01180"/>
<proteinExistence type="predicted"/>
<dbReference type="Pfam" id="PF20584">
    <property type="entry name" value="DUF6787"/>
    <property type="match status" value="1"/>
</dbReference>
<name>A0A109RN73_9FLAO</name>
<dbReference type="InterPro" id="IPR046714">
    <property type="entry name" value="DUF6787"/>
</dbReference>
<dbReference type="OrthoDB" id="1151370at2"/>
<dbReference type="GO" id="GO:0016740">
    <property type="term" value="F:transferase activity"/>
    <property type="evidence" value="ECO:0007669"/>
    <property type="project" value="UniProtKB-KW"/>
</dbReference>
<keyword evidence="1" id="KW-1133">Transmembrane helix</keyword>
<evidence type="ECO:0000259" key="2">
    <source>
        <dbReference type="Pfam" id="PF20584"/>
    </source>
</evidence>
<feature type="transmembrane region" description="Helical" evidence="1">
    <location>
        <begin position="12"/>
        <end position="34"/>
    </location>
</feature>
<evidence type="ECO:0000313" key="3">
    <source>
        <dbReference type="EMBL" id="AMC09952.1"/>
    </source>
</evidence>
<accession>A0A109RN73</accession>
<reference evidence="3 4" key="2">
    <citation type="journal article" date="2016" name="Int. J. Syst. Evol. Microbiol.">
        <title>Lutibacter profundi sp. nov., isolated from a deep-sea hydrothermal system on the Arctic Mid-Ocean Ridge and emended description of the genus Lutibacter.</title>
        <authorList>
            <person name="Le Moine Bauer S."/>
            <person name="Roalkvam I."/>
            <person name="Steen I.H."/>
            <person name="Dahle H."/>
        </authorList>
    </citation>
    <scope>NUCLEOTIDE SEQUENCE [LARGE SCALE GENOMIC DNA]</scope>
    <source>
        <strain evidence="3 4">LP1</strain>
    </source>
</reference>
<keyword evidence="1" id="KW-0472">Membrane</keyword>
<keyword evidence="3" id="KW-0808">Transferase</keyword>
<organism evidence="3 4">
    <name type="scientific">Lutibacter profundi</name>
    <dbReference type="NCBI Taxonomy" id="1622118"/>
    <lineage>
        <taxon>Bacteria</taxon>
        <taxon>Pseudomonadati</taxon>
        <taxon>Bacteroidota</taxon>
        <taxon>Flavobacteriia</taxon>
        <taxon>Flavobacteriales</taxon>
        <taxon>Flavobacteriaceae</taxon>
        <taxon>Lutibacter</taxon>
    </lineage>
</organism>
<dbReference type="STRING" id="1622118.Lupro_01180"/>
<feature type="domain" description="DUF6787" evidence="2">
    <location>
        <begin position="18"/>
        <end position="96"/>
    </location>
</feature>
<keyword evidence="4" id="KW-1185">Reference proteome</keyword>
<feature type="transmembrane region" description="Helical" evidence="1">
    <location>
        <begin position="54"/>
        <end position="83"/>
    </location>
</feature>
<dbReference type="EMBL" id="CP013355">
    <property type="protein sequence ID" value="AMC09952.1"/>
    <property type="molecule type" value="Genomic_DNA"/>
</dbReference>